<dbReference type="Pfam" id="PF02607">
    <property type="entry name" value="B12-binding_2"/>
    <property type="match status" value="1"/>
</dbReference>
<dbReference type="Pfam" id="PF02310">
    <property type="entry name" value="B12-binding"/>
    <property type="match status" value="1"/>
</dbReference>
<dbReference type="InterPro" id="IPR036724">
    <property type="entry name" value="Cobalamin-bd_sf"/>
</dbReference>
<keyword evidence="2" id="KW-0238">DNA-binding</keyword>
<dbReference type="Gene3D" id="3.40.50.280">
    <property type="entry name" value="Cobalamin-binding domain"/>
    <property type="match status" value="1"/>
</dbReference>
<dbReference type="STRING" id="284581.AMD01_15225"/>
<keyword evidence="3" id="KW-0804">Transcription</keyword>
<dbReference type="PROSITE" id="PS51332">
    <property type="entry name" value="B12_BINDING"/>
    <property type="match status" value="1"/>
</dbReference>
<dbReference type="EMBL" id="LILC01000019">
    <property type="protein sequence ID" value="KOO44071.1"/>
    <property type="molecule type" value="Genomic_DNA"/>
</dbReference>
<dbReference type="Gene3D" id="1.10.1240.10">
    <property type="entry name" value="Methionine synthase domain"/>
    <property type="match status" value="1"/>
</dbReference>
<dbReference type="GO" id="GO:0046872">
    <property type="term" value="F:metal ion binding"/>
    <property type="evidence" value="ECO:0007669"/>
    <property type="project" value="InterPro"/>
</dbReference>
<evidence type="ECO:0000313" key="6">
    <source>
        <dbReference type="EMBL" id="KOO44071.1"/>
    </source>
</evidence>
<dbReference type="RefSeq" id="WP_053402280.1">
    <property type="nucleotide sequence ID" value="NZ_JAUKEN010000001.1"/>
</dbReference>
<dbReference type="Gene3D" id="1.10.1660.10">
    <property type="match status" value="1"/>
</dbReference>
<feature type="domain" description="HTH merR-type" evidence="4">
    <location>
        <begin position="7"/>
        <end position="76"/>
    </location>
</feature>
<evidence type="ECO:0000313" key="7">
    <source>
        <dbReference type="Proteomes" id="UP000037558"/>
    </source>
</evidence>
<evidence type="ECO:0000256" key="2">
    <source>
        <dbReference type="ARBA" id="ARBA00023125"/>
    </source>
</evidence>
<dbReference type="SMART" id="SM00422">
    <property type="entry name" value="HTH_MERR"/>
    <property type="match status" value="1"/>
</dbReference>
<comment type="caution">
    <text evidence="6">The sequence shown here is derived from an EMBL/GenBank/DDBJ whole genome shotgun (WGS) entry which is preliminary data.</text>
</comment>
<evidence type="ECO:0000256" key="3">
    <source>
        <dbReference type="ARBA" id="ARBA00023163"/>
    </source>
</evidence>
<dbReference type="PANTHER" id="PTHR30204">
    <property type="entry name" value="REDOX-CYCLING DRUG-SENSING TRANSCRIPTIONAL ACTIVATOR SOXR"/>
    <property type="match status" value="1"/>
</dbReference>
<accession>A0A0M0KZ29</accession>
<dbReference type="Proteomes" id="UP000037558">
    <property type="component" value="Unassembled WGS sequence"/>
</dbReference>
<dbReference type="GO" id="GO:0003677">
    <property type="term" value="F:DNA binding"/>
    <property type="evidence" value="ECO:0007669"/>
    <property type="project" value="UniProtKB-KW"/>
</dbReference>
<gene>
    <name evidence="6" type="ORF">AMD01_15225</name>
</gene>
<dbReference type="InterPro" id="IPR006158">
    <property type="entry name" value="Cobalamin-bd"/>
</dbReference>
<dbReference type="SUPFAM" id="SSF46955">
    <property type="entry name" value="Putative DNA-binding domain"/>
    <property type="match status" value="1"/>
</dbReference>
<dbReference type="InterPro" id="IPR047057">
    <property type="entry name" value="MerR_fam"/>
</dbReference>
<dbReference type="InterPro" id="IPR003759">
    <property type="entry name" value="Cbl-bd_cap"/>
</dbReference>
<dbReference type="PATRIC" id="fig|284581.3.peg.4119"/>
<dbReference type="InterPro" id="IPR009061">
    <property type="entry name" value="DNA-bd_dom_put_sf"/>
</dbReference>
<dbReference type="GO" id="GO:0003700">
    <property type="term" value="F:DNA-binding transcription factor activity"/>
    <property type="evidence" value="ECO:0007669"/>
    <property type="project" value="InterPro"/>
</dbReference>
<reference evidence="7" key="1">
    <citation type="submission" date="2015-08" db="EMBL/GenBank/DDBJ databases">
        <title>Fjat-14210 dsm16467.</title>
        <authorList>
            <person name="Liu B."/>
            <person name="Wang J."/>
            <person name="Zhu Y."/>
            <person name="Liu G."/>
            <person name="Chen Q."/>
            <person name="Chen Z."/>
            <person name="Lan J."/>
            <person name="Che J."/>
            <person name="Ge C."/>
            <person name="Shi H."/>
            <person name="Pan Z."/>
            <person name="Liu X."/>
        </authorList>
    </citation>
    <scope>NUCLEOTIDE SEQUENCE [LARGE SCALE GENOMIC DNA]</scope>
    <source>
        <strain evidence="7">DSM 16467</strain>
    </source>
</reference>
<dbReference type="InterPro" id="IPR036594">
    <property type="entry name" value="Meth_synthase_dom"/>
</dbReference>
<proteinExistence type="predicted"/>
<dbReference type="GO" id="GO:0031419">
    <property type="term" value="F:cobalamin binding"/>
    <property type="evidence" value="ECO:0007669"/>
    <property type="project" value="InterPro"/>
</dbReference>
<dbReference type="PANTHER" id="PTHR30204:SF67">
    <property type="entry name" value="HTH-TYPE TRANSCRIPTIONAL REGULATOR MLRA-RELATED"/>
    <property type="match status" value="1"/>
</dbReference>
<dbReference type="CDD" id="cd01104">
    <property type="entry name" value="HTH_MlrA-CarA"/>
    <property type="match status" value="1"/>
</dbReference>
<keyword evidence="7" id="KW-1185">Reference proteome</keyword>
<dbReference type="AlphaFoldDB" id="A0A0M0KZ29"/>
<keyword evidence="1" id="KW-0805">Transcription regulation</keyword>
<sequence>MTSQDGKYNIKAISNLVGIQPGTLRAWERRYQILNPVRNDSGHRLYTEEDLKKLKWLAEKVENGFTISQAVSILENEVGHIDTEEEEEVESPRKIRDQLLKLLLAFEEGKSQDLINQAFSLYSVEKVVIEILGSLLVTIGDMWENHKITSAHEHYATQILKNRIGMIFYSLPSNGLLPKAIAVCGPEETHEVGLLIFTLFLRRKGFEVIYLGTSIDDNDIETIVEEVNPTFYFMSCTMLHNAPKTIEIARGLAEKFPFLQIGLGGYAFDQMTAAEKKEIDGFLLGNTKEHWNKWLQEGLEKESS</sequence>
<evidence type="ECO:0000259" key="4">
    <source>
        <dbReference type="PROSITE" id="PS50937"/>
    </source>
</evidence>
<evidence type="ECO:0000259" key="5">
    <source>
        <dbReference type="PROSITE" id="PS51332"/>
    </source>
</evidence>
<name>A0A0M0KZ29_9BACI</name>
<dbReference type="OrthoDB" id="9800334at2"/>
<evidence type="ECO:0000256" key="1">
    <source>
        <dbReference type="ARBA" id="ARBA00023015"/>
    </source>
</evidence>
<dbReference type="PROSITE" id="PS50937">
    <property type="entry name" value="HTH_MERR_2"/>
    <property type="match status" value="1"/>
</dbReference>
<dbReference type="InterPro" id="IPR000551">
    <property type="entry name" value="MerR-type_HTH_dom"/>
</dbReference>
<protein>
    <submittedName>
        <fullName evidence="6">MerR family transcriptional regulator</fullName>
    </submittedName>
</protein>
<dbReference type="SUPFAM" id="SSF52242">
    <property type="entry name" value="Cobalamin (vitamin B12)-binding domain"/>
    <property type="match status" value="1"/>
</dbReference>
<feature type="domain" description="B12-binding" evidence="5">
    <location>
        <begin position="177"/>
        <end position="304"/>
    </location>
</feature>
<dbReference type="Pfam" id="PF13411">
    <property type="entry name" value="MerR_1"/>
    <property type="match status" value="1"/>
</dbReference>
<organism evidence="6 7">
    <name type="scientific">Priestia koreensis</name>
    <dbReference type="NCBI Taxonomy" id="284581"/>
    <lineage>
        <taxon>Bacteria</taxon>
        <taxon>Bacillati</taxon>
        <taxon>Bacillota</taxon>
        <taxon>Bacilli</taxon>
        <taxon>Bacillales</taxon>
        <taxon>Bacillaceae</taxon>
        <taxon>Priestia</taxon>
    </lineage>
</organism>